<protein>
    <recommendedName>
        <fullName evidence="4">BTB domain-containing protein</fullName>
    </recommendedName>
</protein>
<organism evidence="2 3">
    <name type="scientific">Paraphaeosphaeria sporulosa</name>
    <dbReference type="NCBI Taxonomy" id="1460663"/>
    <lineage>
        <taxon>Eukaryota</taxon>
        <taxon>Fungi</taxon>
        <taxon>Dikarya</taxon>
        <taxon>Ascomycota</taxon>
        <taxon>Pezizomycotina</taxon>
        <taxon>Dothideomycetes</taxon>
        <taxon>Pleosporomycetidae</taxon>
        <taxon>Pleosporales</taxon>
        <taxon>Massarineae</taxon>
        <taxon>Didymosphaeriaceae</taxon>
        <taxon>Paraphaeosphaeria</taxon>
    </lineage>
</organism>
<feature type="region of interest" description="Disordered" evidence="1">
    <location>
        <begin position="367"/>
        <end position="397"/>
    </location>
</feature>
<evidence type="ECO:0008006" key="4">
    <source>
        <dbReference type="Google" id="ProtNLM"/>
    </source>
</evidence>
<feature type="region of interest" description="Disordered" evidence="1">
    <location>
        <begin position="250"/>
        <end position="327"/>
    </location>
</feature>
<keyword evidence="3" id="KW-1185">Reference proteome</keyword>
<dbReference type="GeneID" id="28766145"/>
<dbReference type="InParanoid" id="A0A177CMV4"/>
<proteinExistence type="predicted"/>
<dbReference type="EMBL" id="KV441550">
    <property type="protein sequence ID" value="OAG08119.1"/>
    <property type="molecule type" value="Genomic_DNA"/>
</dbReference>
<sequence>MDDLNFLEQAAAADASATSTLMVLLPDGSVVQIHNISRFALLDKCPLLYHAFEFREFSEVEQASIEATSRSAVVSLLRFLYTGTYVSDPEECLGSLLPHAEAFKVAEDFDVPEFQVQAYVNFTRETEFACCNATPPSDLCETIRFIYEHFGGRNSNSDEHRSLLDTILNYCVSVFKYQLLGDRVDFRQTAFENFTFHQDLCRTSMRRNFEDDGANEIVQLPVCRPTPHSQATLLKRAIGDFQYEIFQDDEGPALEGNDTEGSSHTKKQEPSHGGFTLVHRPRTLGGGATCSASDSDSESSSDEFGFSLVHRPKPESQTEPVLTHSPTATDPFAKPFTDLVPSNPFHDPGPWEVIKPDVTVKLESAIKSEPTIKSDSNVKQETAGSTSDDEWDFVNWS</sequence>
<dbReference type="RefSeq" id="XP_018038484.1">
    <property type="nucleotide sequence ID" value="XM_018182659.1"/>
</dbReference>
<reference evidence="2 3" key="1">
    <citation type="submission" date="2016-05" db="EMBL/GenBank/DDBJ databases">
        <title>Comparative analysis of secretome profiles of manganese(II)-oxidizing ascomycete fungi.</title>
        <authorList>
            <consortium name="DOE Joint Genome Institute"/>
            <person name="Zeiner C.A."/>
            <person name="Purvine S.O."/>
            <person name="Zink E.M."/>
            <person name="Wu S."/>
            <person name="Pasa-Tolic L."/>
            <person name="Chaput D.L."/>
            <person name="Haridas S."/>
            <person name="Grigoriev I.V."/>
            <person name="Santelli C.M."/>
            <person name="Hansel C.M."/>
        </authorList>
    </citation>
    <scope>NUCLEOTIDE SEQUENCE [LARGE SCALE GENOMIC DNA]</scope>
    <source>
        <strain evidence="2 3">AP3s5-JAC2a</strain>
    </source>
</reference>
<feature type="compositionally biased region" description="Basic and acidic residues" evidence="1">
    <location>
        <begin position="261"/>
        <end position="270"/>
    </location>
</feature>
<feature type="compositionally biased region" description="Basic and acidic residues" evidence="1">
    <location>
        <begin position="367"/>
        <end position="378"/>
    </location>
</feature>
<gene>
    <name evidence="2" type="ORF">CC84DRAFT_1214653</name>
</gene>
<accession>A0A177CMV4</accession>
<dbReference type="AlphaFoldDB" id="A0A177CMV4"/>
<evidence type="ECO:0000313" key="2">
    <source>
        <dbReference type="EMBL" id="OAG08119.1"/>
    </source>
</evidence>
<dbReference type="Proteomes" id="UP000077069">
    <property type="component" value="Unassembled WGS sequence"/>
</dbReference>
<dbReference type="OrthoDB" id="3945102at2759"/>
<evidence type="ECO:0000256" key="1">
    <source>
        <dbReference type="SAM" id="MobiDB-lite"/>
    </source>
</evidence>
<feature type="compositionally biased region" description="Polar residues" evidence="1">
    <location>
        <begin position="315"/>
        <end position="327"/>
    </location>
</feature>
<feature type="compositionally biased region" description="Acidic residues" evidence="1">
    <location>
        <begin position="387"/>
        <end position="397"/>
    </location>
</feature>
<name>A0A177CMV4_9PLEO</name>
<evidence type="ECO:0000313" key="3">
    <source>
        <dbReference type="Proteomes" id="UP000077069"/>
    </source>
</evidence>